<dbReference type="EMBL" id="CP053746">
    <property type="protein sequence ID" value="QKF52119.1"/>
    <property type="molecule type" value="Genomic_DNA"/>
</dbReference>
<evidence type="ECO:0000313" key="1">
    <source>
        <dbReference type="EMBL" id="QKF52119.1"/>
    </source>
</evidence>
<protein>
    <submittedName>
        <fullName evidence="1">Uncharacterized protein</fullName>
    </submittedName>
</protein>
<evidence type="ECO:0000313" key="2">
    <source>
        <dbReference type="Proteomes" id="UP000501989"/>
    </source>
</evidence>
<keyword evidence="2" id="KW-1185">Reference proteome</keyword>
<reference evidence="2" key="1">
    <citation type="submission" date="2019-12" db="EMBL/GenBank/DDBJ databases">
        <title>Endophytic bacteria associated with Panax ginseng seedlings.</title>
        <authorList>
            <person name="Park J.M."/>
            <person name="Shin R."/>
            <person name="Jo S.H."/>
        </authorList>
    </citation>
    <scope>NUCLEOTIDE SEQUENCE [LARGE SCALE GENOMIC DNA]</scope>
    <source>
        <strain evidence="2">PgKB30</strain>
    </source>
</reference>
<accession>A0A6M8MBH0</accession>
<name>A0A6M8MBH0_9PSED</name>
<dbReference type="KEGG" id="pgg:FX982_03100"/>
<sequence>MFDDYLNDEQSYIRLERYLYDLFFLECDARGVESKNFKAPFYNTAFSDGTPFREGNPIFSARNEVTGKILRIVLDEDDVPLVTYHDKDMGCELVIIARIALLKQISEEMVEWINSQ</sequence>
<gene>
    <name evidence="1" type="ORF">FX982_03100</name>
</gene>
<organism evidence="1 2">
    <name type="scientific">Pseudomonas graminis</name>
    <dbReference type="NCBI Taxonomy" id="158627"/>
    <lineage>
        <taxon>Bacteria</taxon>
        <taxon>Pseudomonadati</taxon>
        <taxon>Pseudomonadota</taxon>
        <taxon>Gammaproteobacteria</taxon>
        <taxon>Pseudomonadales</taxon>
        <taxon>Pseudomonadaceae</taxon>
        <taxon>Pseudomonas</taxon>
    </lineage>
</organism>
<dbReference type="AlphaFoldDB" id="A0A6M8MBH0"/>
<dbReference type="Proteomes" id="UP000501989">
    <property type="component" value="Chromosome"/>
</dbReference>
<dbReference type="RefSeq" id="WP_172611510.1">
    <property type="nucleotide sequence ID" value="NZ_CP053746.1"/>
</dbReference>
<proteinExistence type="predicted"/>